<dbReference type="RefSeq" id="WP_134199625.1">
    <property type="nucleotide sequence ID" value="NZ_SOQZ01000003.1"/>
</dbReference>
<proteinExistence type="predicted"/>
<dbReference type="EMBL" id="SOQZ01000003">
    <property type="protein sequence ID" value="TDY11785.1"/>
    <property type="molecule type" value="Genomic_DNA"/>
</dbReference>
<dbReference type="Gene3D" id="3.40.50.12580">
    <property type="match status" value="1"/>
</dbReference>
<evidence type="ECO:0000313" key="1">
    <source>
        <dbReference type="EMBL" id="TDY11785.1"/>
    </source>
</evidence>
<accession>A0ABY2G4P6</accession>
<protein>
    <recommendedName>
        <fullName evidence="3">UDP-glycosyltransferase</fullName>
    </recommendedName>
</protein>
<sequence>MKNLGIVITDGVGFRNFMLSDFLREAETTFDKVVIYSYLPEKVYEDFEMNAKVVELPVINDNFFTWFFLKLKEMAHLQLHKQGNFGIKDVIRTNKTKSRSIRGYAKRLVFLITSVCNSESWIKRFNRLQQRTFKSHHITKAYINMLKIHEVDFLFFTHQRPPYIAPLIYASEQLNIKNGTFIFSWDNLASKGRMAGDFNHYFVWSHLMATELLHFYKKIHSSQVHVVGTPQFEPYVLERYKTSKQEFFEKFRLNAEHQTICFSCGDVSTSKNDPLYIEVIAEAIQNGVLGAVNFIVRTSPAESPERFHFLKERYPFIIWNYPKWDLVRQDHQETWSQRVPDRVDVKDLRGILQYCDVFINMCSTMSLDAMCFDKPVINPVFGNAENGWYNDQRFLKFAHYKRVVESGAVAVVKTKEALIKEINNSLKNPEQRLQFQKKLLEMQVSCALKHTSQRIVNSIQLCLN</sequence>
<comment type="caution">
    <text evidence="1">The sequence shown here is derived from an EMBL/GenBank/DDBJ whole genome shotgun (WGS) entry which is preliminary data.</text>
</comment>
<dbReference type="SUPFAM" id="SSF53756">
    <property type="entry name" value="UDP-Glycosyltransferase/glycogen phosphorylase"/>
    <property type="match status" value="1"/>
</dbReference>
<dbReference type="Proteomes" id="UP000294930">
    <property type="component" value="Unassembled WGS sequence"/>
</dbReference>
<reference evidence="1 2" key="1">
    <citation type="submission" date="2019-03" db="EMBL/GenBank/DDBJ databases">
        <title>Genomic Encyclopedia of Type Strains, Phase III (KMG-III): the genomes of soil and plant-associated and newly described type strains.</title>
        <authorList>
            <person name="Whitman W."/>
        </authorList>
    </citation>
    <scope>NUCLEOTIDE SEQUENCE [LARGE SCALE GENOMIC DNA]</scope>
    <source>
        <strain evidence="1 2">CGMCC 1.10957</strain>
    </source>
</reference>
<organism evidence="1 2">
    <name type="scientific">Meridianimaribacter flavus</name>
    <dbReference type="NCBI Taxonomy" id="571115"/>
    <lineage>
        <taxon>Bacteria</taxon>
        <taxon>Pseudomonadati</taxon>
        <taxon>Bacteroidota</taxon>
        <taxon>Flavobacteriia</taxon>
        <taxon>Flavobacteriales</taxon>
        <taxon>Flavobacteriaceae</taxon>
        <taxon>Meridianimaribacter</taxon>
    </lineage>
</organism>
<evidence type="ECO:0000313" key="2">
    <source>
        <dbReference type="Proteomes" id="UP000294930"/>
    </source>
</evidence>
<gene>
    <name evidence="1" type="ORF">A8975_1624</name>
</gene>
<keyword evidence="2" id="KW-1185">Reference proteome</keyword>
<evidence type="ECO:0008006" key="3">
    <source>
        <dbReference type="Google" id="ProtNLM"/>
    </source>
</evidence>
<name>A0ABY2G4P6_9FLAO</name>
<dbReference type="InterPro" id="IPR043148">
    <property type="entry name" value="TagF_C"/>
</dbReference>